<proteinExistence type="predicted"/>
<gene>
    <name evidence="2" type="ORF">COLSTE_02443</name>
</gene>
<dbReference type="HOGENOM" id="CLU_2681349_0_0_11"/>
<name>B6GEA6_9ACTN</name>
<comment type="caution">
    <text evidence="2">The sequence shown here is derived from an EMBL/GenBank/DDBJ whole genome shotgun (WGS) entry which is preliminary data.</text>
</comment>
<organism evidence="2 3">
    <name type="scientific">Collinsella stercoris DSM 13279</name>
    <dbReference type="NCBI Taxonomy" id="445975"/>
    <lineage>
        <taxon>Bacteria</taxon>
        <taxon>Bacillati</taxon>
        <taxon>Actinomycetota</taxon>
        <taxon>Coriobacteriia</taxon>
        <taxon>Coriobacteriales</taxon>
        <taxon>Coriobacteriaceae</taxon>
        <taxon>Collinsella</taxon>
    </lineage>
</organism>
<evidence type="ECO:0000313" key="2">
    <source>
        <dbReference type="EMBL" id="EEA89379.1"/>
    </source>
</evidence>
<dbReference type="AlphaFoldDB" id="B6GEA6"/>
<reference evidence="2 3" key="1">
    <citation type="submission" date="2008-10" db="EMBL/GenBank/DDBJ databases">
        <title>Draft genome sequence of Collinsella stercoris (DSM 13279).</title>
        <authorList>
            <person name="Sudarsanam P."/>
            <person name="Ley R."/>
            <person name="Guruge J."/>
            <person name="Turnbaugh P.J."/>
            <person name="Mahowald M."/>
            <person name="Liep D."/>
            <person name="Gordon J."/>
        </authorList>
    </citation>
    <scope>NUCLEOTIDE SEQUENCE [LARGE SCALE GENOMIC DNA]</scope>
    <source>
        <strain evidence="2 3">DSM 13279</strain>
    </source>
</reference>
<accession>B6GEA6</accession>
<dbReference type="STRING" id="445975.COLSTE_02443"/>
<keyword evidence="1" id="KW-0812">Transmembrane</keyword>
<evidence type="ECO:0000313" key="3">
    <source>
        <dbReference type="Proteomes" id="UP000003560"/>
    </source>
</evidence>
<keyword evidence="1" id="KW-1133">Transmembrane helix</keyword>
<dbReference type="Proteomes" id="UP000003560">
    <property type="component" value="Unassembled WGS sequence"/>
</dbReference>
<keyword evidence="3" id="KW-1185">Reference proteome</keyword>
<protein>
    <submittedName>
        <fullName evidence="2">Uncharacterized protein</fullName>
    </submittedName>
</protein>
<dbReference type="EMBL" id="ABXJ01000147">
    <property type="protein sequence ID" value="EEA89379.1"/>
    <property type="molecule type" value="Genomic_DNA"/>
</dbReference>
<keyword evidence="1" id="KW-0472">Membrane</keyword>
<evidence type="ECO:0000256" key="1">
    <source>
        <dbReference type="SAM" id="Phobius"/>
    </source>
</evidence>
<reference evidence="2 3" key="2">
    <citation type="submission" date="2008-10" db="EMBL/GenBank/DDBJ databases">
        <authorList>
            <person name="Fulton L."/>
            <person name="Clifton S."/>
            <person name="Fulton B."/>
            <person name="Xu J."/>
            <person name="Minx P."/>
            <person name="Pepin K.H."/>
            <person name="Johnson M."/>
            <person name="Thiruvilangam P."/>
            <person name="Bhonagiri V."/>
            <person name="Nash W.E."/>
            <person name="Mardis E.R."/>
            <person name="Wilson R.K."/>
        </authorList>
    </citation>
    <scope>NUCLEOTIDE SEQUENCE [LARGE SCALE GENOMIC DNA]</scope>
    <source>
        <strain evidence="2 3">DSM 13279</strain>
    </source>
</reference>
<feature type="transmembrane region" description="Helical" evidence="1">
    <location>
        <begin position="6"/>
        <end position="26"/>
    </location>
</feature>
<sequence>MPVGTLAPLSGAVAVVGVFAALLPVVRRSARFWGCGAAGFSLSCSLSAPCCGRSVPEPFARFSVAPAFTKELIA</sequence>